<comment type="caution">
    <text evidence="5">The sequence shown here is derived from an EMBL/GenBank/DDBJ whole genome shotgun (WGS) entry which is preliminary data.</text>
</comment>
<evidence type="ECO:0000256" key="3">
    <source>
        <dbReference type="PROSITE-ProRule" id="PRU00339"/>
    </source>
</evidence>
<dbReference type="InterPro" id="IPR011990">
    <property type="entry name" value="TPR-like_helical_dom_sf"/>
</dbReference>
<dbReference type="InterPro" id="IPR013105">
    <property type="entry name" value="TPR_2"/>
</dbReference>
<dbReference type="PROSITE" id="PS51257">
    <property type="entry name" value="PROKAR_LIPOPROTEIN"/>
    <property type="match status" value="1"/>
</dbReference>
<dbReference type="PROSITE" id="PS50005">
    <property type="entry name" value="TPR"/>
    <property type="match status" value="1"/>
</dbReference>
<dbReference type="Gene3D" id="1.25.40.10">
    <property type="entry name" value="Tetratricopeptide repeat domain"/>
    <property type="match status" value="1"/>
</dbReference>
<dbReference type="EMBL" id="JAFLCK010000017">
    <property type="protein sequence ID" value="MBN8661191.1"/>
    <property type="molecule type" value="Genomic_DNA"/>
</dbReference>
<evidence type="ECO:0000313" key="5">
    <source>
        <dbReference type="EMBL" id="MBN8661191.1"/>
    </source>
</evidence>
<reference evidence="5" key="1">
    <citation type="submission" date="2021-02" db="EMBL/GenBank/DDBJ databases">
        <title>Genome-Resolved Metagenomics of a Microbial Community Performing Photosynthetic Biological Nutrient Removal.</title>
        <authorList>
            <person name="Mcdaniel E.A."/>
        </authorList>
    </citation>
    <scope>NUCLEOTIDE SEQUENCE</scope>
    <source>
        <strain evidence="5">UWPOB_OBS1</strain>
    </source>
</reference>
<name>A0A8J7TMM6_9BACT</name>
<keyword evidence="4" id="KW-0175">Coiled coil</keyword>
<feature type="coiled-coil region" evidence="4">
    <location>
        <begin position="151"/>
        <end position="186"/>
    </location>
</feature>
<dbReference type="SUPFAM" id="SSF48452">
    <property type="entry name" value="TPR-like"/>
    <property type="match status" value="1"/>
</dbReference>
<dbReference type="AlphaFoldDB" id="A0A8J7TMM6"/>
<keyword evidence="2 3" id="KW-0802">TPR repeat</keyword>
<proteinExistence type="predicted"/>
<evidence type="ECO:0000256" key="1">
    <source>
        <dbReference type="ARBA" id="ARBA00022737"/>
    </source>
</evidence>
<gene>
    <name evidence="5" type="ORF">J0M35_12560</name>
</gene>
<dbReference type="Proteomes" id="UP000664277">
    <property type="component" value="Unassembled WGS sequence"/>
</dbReference>
<dbReference type="Pfam" id="PF07719">
    <property type="entry name" value="TPR_2"/>
    <property type="match status" value="1"/>
</dbReference>
<accession>A0A8J7TMM6</accession>
<evidence type="ECO:0000256" key="2">
    <source>
        <dbReference type="ARBA" id="ARBA00022803"/>
    </source>
</evidence>
<dbReference type="SMART" id="SM00028">
    <property type="entry name" value="TPR"/>
    <property type="match status" value="2"/>
</dbReference>
<evidence type="ECO:0000256" key="4">
    <source>
        <dbReference type="SAM" id="Coils"/>
    </source>
</evidence>
<feature type="repeat" description="TPR" evidence="3">
    <location>
        <begin position="65"/>
        <end position="98"/>
    </location>
</feature>
<sequence>MKSKHVVFALSIALSMLQISTISCRPASAYCQERYQQGVEAYQAGELDEARNHFFTFIQHNKNYYPAHYQLGNTLVKLGEYGLARRQYQLALNLNPPANIATACKQALAQLAYLPENKKISPEVQNTMVSGRPSLYEEMSRKADELDSQRRASVEAEKKRILEEADKQAKQLISQAEQKADELHKTSNSRLYAYNDKGEITGDAGVGISTRAYNSIMQPAQEEAERIKQAARDRANRLSAGPSAAAIVSGLSNQSQIKSGTRLSSDSNLNLRNYIHSSDKSLVAGKTSPTQ</sequence>
<protein>
    <submittedName>
        <fullName evidence="5">Tetratricopeptide repeat protein</fullName>
    </submittedName>
</protein>
<dbReference type="InterPro" id="IPR019734">
    <property type="entry name" value="TPR_rpt"/>
</dbReference>
<evidence type="ECO:0000313" key="6">
    <source>
        <dbReference type="Proteomes" id="UP000664277"/>
    </source>
</evidence>
<keyword evidence="1" id="KW-0677">Repeat</keyword>
<organism evidence="5 6">
    <name type="scientific">Candidatus Obscuribacter phosphatis</name>
    <dbReference type="NCBI Taxonomy" id="1906157"/>
    <lineage>
        <taxon>Bacteria</taxon>
        <taxon>Bacillati</taxon>
        <taxon>Candidatus Melainabacteria</taxon>
        <taxon>Candidatus Obscuribacterales</taxon>
        <taxon>Candidatus Obscuribacteraceae</taxon>
        <taxon>Candidatus Obscuribacter</taxon>
    </lineage>
</organism>